<dbReference type="STRING" id="441959.B8MJ50"/>
<organism evidence="1 2">
    <name type="scientific">Talaromyces stipitatus (strain ATCC 10500 / CBS 375.48 / QM 6759 / NRRL 1006)</name>
    <name type="common">Penicillium stipitatum</name>
    <dbReference type="NCBI Taxonomy" id="441959"/>
    <lineage>
        <taxon>Eukaryota</taxon>
        <taxon>Fungi</taxon>
        <taxon>Dikarya</taxon>
        <taxon>Ascomycota</taxon>
        <taxon>Pezizomycotina</taxon>
        <taxon>Eurotiomycetes</taxon>
        <taxon>Eurotiomycetidae</taxon>
        <taxon>Eurotiales</taxon>
        <taxon>Trichocomaceae</taxon>
        <taxon>Talaromyces</taxon>
        <taxon>Talaromyces sect. Talaromyces</taxon>
    </lineage>
</organism>
<dbReference type="EMBL" id="EQ962657">
    <property type="protein sequence ID" value="EED15712.1"/>
    <property type="molecule type" value="Genomic_DNA"/>
</dbReference>
<dbReference type="HOGENOM" id="CLU_1273018_0_0_1"/>
<dbReference type="RefSeq" id="XP_002485665.1">
    <property type="nucleotide sequence ID" value="XM_002485620.1"/>
</dbReference>
<dbReference type="Proteomes" id="UP000001745">
    <property type="component" value="Unassembled WGS sequence"/>
</dbReference>
<gene>
    <name evidence="1" type="ORF">TSTA_051480</name>
</gene>
<sequence length="217" mass="23945">MLIQATETCSPYLDHATYVSPVCIKATRSHGRDLFTTKEAKAGDFLLRKKAFAFSFVTQEESVGDLVLMINSETNEQTMPGQAALLETLVQMLRQIEASEVDGSPVIDTQLVSWNSNIHLLHEQSVKAAEFAVKTLHSLGFEVKGSDIPHVPGTALTVDKRGLMVEDVINFLMTLSHAYHLVARNLVPQALAFAKIAYKICIGEDETFAKTYEENSS</sequence>
<dbReference type="VEuPathDB" id="FungiDB:TSTA_051480"/>
<dbReference type="PhylomeDB" id="B8MJ50"/>
<dbReference type="GeneID" id="8103370"/>
<dbReference type="InParanoid" id="B8MJ50"/>
<evidence type="ECO:0000313" key="1">
    <source>
        <dbReference type="EMBL" id="EED15712.1"/>
    </source>
</evidence>
<protein>
    <submittedName>
        <fullName evidence="1">Uncharacterized protein</fullName>
    </submittedName>
</protein>
<accession>B8MJ50</accession>
<evidence type="ECO:0000313" key="2">
    <source>
        <dbReference type="Proteomes" id="UP000001745"/>
    </source>
</evidence>
<keyword evidence="2" id="KW-1185">Reference proteome</keyword>
<reference evidence="2" key="1">
    <citation type="journal article" date="2015" name="Genome Announc.">
        <title>Genome sequence of the AIDS-associated pathogen Penicillium marneffei (ATCC18224) and its near taxonomic relative Talaromyces stipitatus (ATCC10500).</title>
        <authorList>
            <person name="Nierman W.C."/>
            <person name="Fedorova-Abrams N.D."/>
            <person name="Andrianopoulos A."/>
        </authorList>
    </citation>
    <scope>NUCLEOTIDE SEQUENCE [LARGE SCALE GENOMIC DNA]</scope>
    <source>
        <strain evidence="2">ATCC 10500 / CBS 375.48 / QM 6759 / NRRL 1006</strain>
    </source>
</reference>
<dbReference type="eggNOG" id="KOG2084">
    <property type="taxonomic scope" value="Eukaryota"/>
</dbReference>
<dbReference type="OrthoDB" id="438641at2759"/>
<name>B8MJ50_TALSN</name>
<dbReference type="AlphaFoldDB" id="B8MJ50"/>
<proteinExistence type="predicted"/>